<evidence type="ECO:0000313" key="2">
    <source>
        <dbReference type="Proteomes" id="UP001059209"/>
    </source>
</evidence>
<dbReference type="RefSeq" id="WP_260572288.1">
    <property type="nucleotide sequence ID" value="NZ_CP104205.1"/>
</dbReference>
<dbReference type="PANTHER" id="PTHR47893">
    <property type="entry name" value="REGULATORY PROTEIN PCHR"/>
    <property type="match status" value="1"/>
</dbReference>
<dbReference type="PANTHER" id="PTHR47893:SF1">
    <property type="entry name" value="REGULATORY PROTEIN PCHR"/>
    <property type="match status" value="1"/>
</dbReference>
<organism evidence="1 2">
    <name type="scientific">Maribacter litopenaei</name>
    <dbReference type="NCBI Taxonomy" id="2976127"/>
    <lineage>
        <taxon>Bacteria</taxon>
        <taxon>Pseudomonadati</taxon>
        <taxon>Bacteroidota</taxon>
        <taxon>Flavobacteriia</taxon>
        <taxon>Flavobacteriales</taxon>
        <taxon>Flavobacteriaceae</taxon>
        <taxon>Maribacter</taxon>
    </lineage>
</organism>
<sequence>MITIKTEGSSTSDNVRQIQEQIGGQLTERWGEYTLSVNNVNATGNIRFIPFEWGVTLLEYDITFHDDVIFESNYAEYNPIRFYYCLEGHCGHRFENQPESALKQMEQFQSVIIANTDDTASLGYFSKGVKLAINVILITRKEFLKKRLNGVEELNKKLYQVFMDTDHERRFAFFGSYNLKLANKISALRKVKNKNGMIRIMQIEGLVYEILAMHIAQHEKESKSSLPETSLLRRELKIIRELANKIAKNVSKEYTLEQLSRTSRLIPGKITGRF</sequence>
<keyword evidence="2" id="KW-1185">Reference proteome</keyword>
<dbReference type="InterPro" id="IPR053142">
    <property type="entry name" value="PchR_regulatory_protein"/>
</dbReference>
<protein>
    <submittedName>
        <fullName evidence="1">AraC family transcriptional regulator</fullName>
    </submittedName>
</protein>
<accession>A0ABY5Y6W2</accession>
<proteinExistence type="predicted"/>
<dbReference type="Proteomes" id="UP001059209">
    <property type="component" value="Chromosome"/>
</dbReference>
<evidence type="ECO:0000313" key="1">
    <source>
        <dbReference type="EMBL" id="UWX54429.1"/>
    </source>
</evidence>
<dbReference type="EMBL" id="CP104205">
    <property type="protein sequence ID" value="UWX54429.1"/>
    <property type="molecule type" value="Genomic_DNA"/>
</dbReference>
<name>A0ABY5Y6W2_9FLAO</name>
<gene>
    <name evidence="1" type="ORF">NYZ99_16110</name>
</gene>
<reference evidence="1" key="1">
    <citation type="submission" date="2022-09" db="EMBL/GenBank/DDBJ databases">
        <title>Maribacter litopenaei sp. nov., isolated from the intestinal tract of the Pacific White Shrimp, Litopenaeus vannamei.</title>
        <authorList>
            <person name="Kim S.Y."/>
            <person name="Hwang C.Y."/>
        </authorList>
    </citation>
    <scope>NUCLEOTIDE SEQUENCE</scope>
    <source>
        <strain evidence="1">HL-LV01</strain>
    </source>
</reference>